<sequence length="57" mass="6465">MKYALYLQTAATSIVQCIRQGQYTGTLDSIYNHPRLPKTSEVERRGFIFDNPMQAAA</sequence>
<proteinExistence type="predicted"/>
<dbReference type="GeneID" id="69590220"/>
<dbReference type="EMBL" id="CP103141">
    <property type="protein sequence ID" value="UVQ73457.1"/>
    <property type="molecule type" value="Genomic_DNA"/>
</dbReference>
<reference evidence="1" key="1">
    <citation type="submission" date="2022-08" db="EMBL/GenBank/DDBJ databases">
        <title>Genome Sequencing of Bacteroides fragilis Group Isolates with Nanopore Technology.</title>
        <authorList>
            <person name="Tisza M.J."/>
            <person name="Smith D."/>
            <person name="Dekker J.P."/>
        </authorList>
    </citation>
    <scope>NUCLEOTIDE SEQUENCE</scope>
    <source>
        <strain evidence="1">BFG-351</strain>
        <strain evidence="2">BFG-527</strain>
    </source>
</reference>
<name>A0AAW5NXW8_9BACE</name>
<evidence type="ECO:0000313" key="3">
    <source>
        <dbReference type="Proteomes" id="UP001060104"/>
    </source>
</evidence>
<organism evidence="1 4">
    <name type="scientific">Bacteroides faecis</name>
    <dbReference type="NCBI Taxonomy" id="674529"/>
    <lineage>
        <taxon>Bacteria</taxon>
        <taxon>Pseudomonadati</taxon>
        <taxon>Bacteroidota</taxon>
        <taxon>Bacteroidia</taxon>
        <taxon>Bacteroidales</taxon>
        <taxon>Bacteroidaceae</taxon>
        <taxon>Bacteroides</taxon>
    </lineage>
</organism>
<accession>A0AAW5NXW8</accession>
<keyword evidence="3" id="KW-1185">Reference proteome</keyword>
<dbReference type="RefSeq" id="WP_153880783.1">
    <property type="nucleotide sequence ID" value="NZ_CABMFH010000013.1"/>
</dbReference>
<gene>
    <name evidence="1" type="ORF">NXW97_16785</name>
    <name evidence="2" type="ORF">NXY30_20875</name>
</gene>
<protein>
    <submittedName>
        <fullName evidence="1">Uncharacterized protein</fullName>
    </submittedName>
</protein>
<dbReference type="Proteomes" id="UP001204548">
    <property type="component" value="Unassembled WGS sequence"/>
</dbReference>
<dbReference type="Proteomes" id="UP001060104">
    <property type="component" value="Chromosome"/>
</dbReference>
<dbReference type="EMBL" id="JANUTS010000001">
    <property type="protein sequence ID" value="MCS2793637.1"/>
    <property type="molecule type" value="Genomic_DNA"/>
</dbReference>
<dbReference type="AlphaFoldDB" id="A0AAW5NXW8"/>
<evidence type="ECO:0000313" key="2">
    <source>
        <dbReference type="EMBL" id="UVQ73457.1"/>
    </source>
</evidence>
<evidence type="ECO:0000313" key="4">
    <source>
        <dbReference type="Proteomes" id="UP001204548"/>
    </source>
</evidence>
<evidence type="ECO:0000313" key="1">
    <source>
        <dbReference type="EMBL" id="MCS2793637.1"/>
    </source>
</evidence>